<dbReference type="CDD" id="cd06257">
    <property type="entry name" value="DnaJ"/>
    <property type="match status" value="1"/>
</dbReference>
<dbReference type="SUPFAM" id="SSF46565">
    <property type="entry name" value="Chaperone J-domain"/>
    <property type="match status" value="1"/>
</dbReference>
<dbReference type="AlphaFoldDB" id="A0A0M0JFM4"/>
<dbReference type="EMBL" id="JWZX01003011">
    <property type="protein sequence ID" value="KOO25167.1"/>
    <property type="molecule type" value="Genomic_DNA"/>
</dbReference>
<feature type="compositionally biased region" description="Low complexity" evidence="1">
    <location>
        <begin position="38"/>
        <end position="52"/>
    </location>
</feature>
<evidence type="ECO:0000256" key="1">
    <source>
        <dbReference type="SAM" id="MobiDB-lite"/>
    </source>
</evidence>
<dbReference type="InterPro" id="IPR001623">
    <property type="entry name" value="DnaJ_domain"/>
</dbReference>
<reference evidence="4" key="1">
    <citation type="journal article" date="2015" name="PLoS Genet.">
        <title>Genome Sequence and Transcriptome Analyses of Chrysochromulina tobin: Metabolic Tools for Enhanced Algal Fitness in the Prominent Order Prymnesiales (Haptophyceae).</title>
        <authorList>
            <person name="Hovde B.T."/>
            <person name="Deodato C.R."/>
            <person name="Hunsperger H.M."/>
            <person name="Ryken S.A."/>
            <person name="Yost W."/>
            <person name="Jha R.K."/>
            <person name="Patterson J."/>
            <person name="Monnat R.J. Jr."/>
            <person name="Barlow S.B."/>
            <person name="Starkenburg S.R."/>
            <person name="Cattolico R.A."/>
        </authorList>
    </citation>
    <scope>NUCLEOTIDE SEQUENCE</scope>
    <source>
        <strain evidence="4">CCMP291</strain>
    </source>
</reference>
<evidence type="ECO:0000313" key="3">
    <source>
        <dbReference type="EMBL" id="KOO25167.1"/>
    </source>
</evidence>
<name>A0A0M0JFM4_9EUKA</name>
<proteinExistence type="predicted"/>
<keyword evidence="4" id="KW-1185">Reference proteome</keyword>
<gene>
    <name evidence="3" type="ORF">Ctob_001745</name>
</gene>
<feature type="compositionally biased region" description="Basic and acidic residues" evidence="1">
    <location>
        <begin position="10"/>
        <end position="27"/>
    </location>
</feature>
<dbReference type="InterPro" id="IPR036869">
    <property type="entry name" value="J_dom_sf"/>
</dbReference>
<organism evidence="3 4">
    <name type="scientific">Chrysochromulina tobinii</name>
    <dbReference type="NCBI Taxonomy" id="1460289"/>
    <lineage>
        <taxon>Eukaryota</taxon>
        <taxon>Haptista</taxon>
        <taxon>Haptophyta</taxon>
        <taxon>Prymnesiophyceae</taxon>
        <taxon>Prymnesiales</taxon>
        <taxon>Chrysochromulinaceae</taxon>
        <taxon>Chrysochromulina</taxon>
    </lineage>
</organism>
<protein>
    <recommendedName>
        <fullName evidence="2">J domain-containing protein</fullName>
    </recommendedName>
</protein>
<evidence type="ECO:0000259" key="2">
    <source>
        <dbReference type="PROSITE" id="PS50076"/>
    </source>
</evidence>
<comment type="caution">
    <text evidence="3">The sequence shown here is derived from an EMBL/GenBank/DDBJ whole genome shotgun (WGS) entry which is preliminary data.</text>
</comment>
<feature type="domain" description="J" evidence="2">
    <location>
        <begin position="97"/>
        <end position="179"/>
    </location>
</feature>
<sequence length="179" mass="20018">MYASAAARAAAEHLPAERPPRQRREGGGTKQKRRPAKATEATRAAAEAAPEVTPRKTGVEALHERRRVEEATFKQRESKKHQADKLLHEWLGRTRGDVYEMMGSVKLFTDLFDSDPLAGILPQRGHAAQLKKAWHKLAAKLHPDRQQQNSVATQVLAEEVFKALTIAYAKENERLGVRA</sequence>
<dbReference type="Proteomes" id="UP000037460">
    <property type="component" value="Unassembled WGS sequence"/>
</dbReference>
<feature type="region of interest" description="Disordered" evidence="1">
    <location>
        <begin position="1"/>
        <end position="61"/>
    </location>
</feature>
<accession>A0A0M0JFM4</accession>
<dbReference type="Gene3D" id="1.10.287.110">
    <property type="entry name" value="DnaJ domain"/>
    <property type="match status" value="1"/>
</dbReference>
<dbReference type="PROSITE" id="PS50076">
    <property type="entry name" value="DNAJ_2"/>
    <property type="match status" value="1"/>
</dbReference>
<evidence type="ECO:0000313" key="4">
    <source>
        <dbReference type="Proteomes" id="UP000037460"/>
    </source>
</evidence>